<evidence type="ECO:0000313" key="2">
    <source>
        <dbReference type="Proteomes" id="UP001056778"/>
    </source>
</evidence>
<proteinExistence type="predicted"/>
<organism evidence="1 2">
    <name type="scientific">Holotrichia oblita</name>
    <name type="common">Chafer beetle</name>
    <dbReference type="NCBI Taxonomy" id="644536"/>
    <lineage>
        <taxon>Eukaryota</taxon>
        <taxon>Metazoa</taxon>
        <taxon>Ecdysozoa</taxon>
        <taxon>Arthropoda</taxon>
        <taxon>Hexapoda</taxon>
        <taxon>Insecta</taxon>
        <taxon>Pterygota</taxon>
        <taxon>Neoptera</taxon>
        <taxon>Endopterygota</taxon>
        <taxon>Coleoptera</taxon>
        <taxon>Polyphaga</taxon>
        <taxon>Scarabaeiformia</taxon>
        <taxon>Scarabaeidae</taxon>
        <taxon>Melolonthinae</taxon>
        <taxon>Holotrichia</taxon>
    </lineage>
</organism>
<keyword evidence="2" id="KW-1185">Reference proteome</keyword>
<evidence type="ECO:0000313" key="1">
    <source>
        <dbReference type="EMBL" id="KAI4456956.1"/>
    </source>
</evidence>
<dbReference type="Proteomes" id="UP001056778">
    <property type="component" value="Chromosome 8"/>
</dbReference>
<reference evidence="1" key="1">
    <citation type="submission" date="2022-04" db="EMBL/GenBank/DDBJ databases">
        <title>Chromosome-scale genome assembly of Holotrichia oblita Faldermann.</title>
        <authorList>
            <person name="Rongchong L."/>
        </authorList>
    </citation>
    <scope>NUCLEOTIDE SEQUENCE</scope>
    <source>
        <strain evidence="1">81SQS9</strain>
    </source>
</reference>
<dbReference type="EMBL" id="CM043022">
    <property type="protein sequence ID" value="KAI4456956.1"/>
    <property type="molecule type" value="Genomic_DNA"/>
</dbReference>
<protein>
    <submittedName>
        <fullName evidence="1">Sugar transporter-like</fullName>
    </submittedName>
</protein>
<gene>
    <name evidence="1" type="ORF">MML48_8g00015398</name>
</gene>
<comment type="caution">
    <text evidence="1">The sequence shown here is derived from an EMBL/GenBank/DDBJ whole genome shotgun (WGS) entry which is preliminary data.</text>
</comment>
<sequence>MQYVGAVTATLSNAAVATYSTWPSPVLSLLQSEDSPLSRPISDDEGSWVVSLTKLAILPAAVVAAWMVESIGRKKSLLIAGVLLFIPWFLVMFGTNIWVLYAARFMGGLGNGIVVVGCSIYNGEISEKDIRGRLSSTLIILKLVGALLVLCIGPYVSYTVLAIVCAIIPIIFVALYVFMPESPYYLVKINQKEQAEKNLRILSSNLVDDKFITDRIMEIERSVEEDMKNKTTLWEFMTNSEYRMAIIIMFGVKTLQQLSGEAAIDAYMQPIVASTGSTISEETSSIIFGIVQLPGATLSNAGSATYSIWPSPTLALLQSEDSPVGRPITDDEGSWVVSLTKLAKIVVALFGGFMVEKIGRKKSLLIAGVLLFLPWFLVIFGKNIGLLYTARFIGGLGGGIVIVGCSIYNGEIADKDIRGKLSSTLIILKLVGSLLILCIGPYVSYTVLAIVCAIIPVVFVSIFVFMPESPYYLVKIKENDQAEKNLRILSGKLVSDKDIKAKVYEIERSVESDMQNKTTLWEFISNKDYRKAIIIILGVKTLQQLSGEAAIDAYMQPIIASTGSNISEEISSIIFGVVQLPGALLASYLVDKIGRKPLLIISATGCAIAMFAEGTYFYIQDVVEADVSSIAWLPTIGIAVFVFMHNLGIVTLPYVLLGELFPTNIKGIAVSLGTVYGSSLAFIVSKFFKPLANAWGEYTVFWIFGTVCIMGIIFVLLVLPETKGKSFAEIQAVLRKQPISEDVETTLSNAAATAYVVWPSPVLSLLKSDDSPLGTPITDACSIYAGEIAEKDIRGKLTSAFAILKLAGSLLVLCVGPYASYNVLAIVCSSLPLLFVCTYAFMPESPYYLVKIKRNEEAEKNLRILSSKTAGDKFIERSMMEIEQSIEEDMKNKTTIWEFLSNKDYRPAILIMFGIKSLQQLSGESAIDGYMQPIIEATGSNISPELSSIIFGLVQIPGVLLASYLVDTLGRRPLLVISSTGCAIALFAEGTYFYLQNKLEADVSGIGWLPTLALAFFVFMLNLGIVTLPYVLAGELFPANIKGIASAAISLYSAVLAFLVSKFFKPISNAWGEHTVFWAFGSVCIIGIIFGPTMLPETKGKSFSEIQAMLKKSPKNNDVAKEEIETKV</sequence>
<accession>A0ACB9SP48</accession>
<name>A0ACB9SP48_HOLOL</name>